<dbReference type="Pfam" id="PF13439">
    <property type="entry name" value="Glyco_transf_4"/>
    <property type="match status" value="1"/>
</dbReference>
<dbReference type="SUPFAM" id="SSF53756">
    <property type="entry name" value="UDP-Glycosyltransferase/glycogen phosphorylase"/>
    <property type="match status" value="1"/>
</dbReference>
<accession>A0ABQ0JWP0</accession>
<organism evidence="4 5">
    <name type="scientific">Candidatus Brocadia sinica JPN1</name>
    <dbReference type="NCBI Taxonomy" id="1197129"/>
    <lineage>
        <taxon>Bacteria</taxon>
        <taxon>Pseudomonadati</taxon>
        <taxon>Planctomycetota</taxon>
        <taxon>Candidatus Brocadiia</taxon>
        <taxon>Candidatus Brocadiales</taxon>
        <taxon>Candidatus Brocadiaceae</taxon>
        <taxon>Candidatus Brocadia</taxon>
    </lineage>
</organism>
<dbReference type="PANTHER" id="PTHR46401">
    <property type="entry name" value="GLYCOSYLTRANSFERASE WBBK-RELATED"/>
    <property type="match status" value="1"/>
</dbReference>
<dbReference type="RefSeq" id="WP_052563124.1">
    <property type="nucleotide sequence ID" value="NZ_BAFN01000001.1"/>
</dbReference>
<sequence>MKNRLNIGINMITSNETLRGTDRYITEILHQLSTMDKTNQYFIFYAHWQRFAQPLKASNFQFIQMSPPKGTLLKAFWQALIFPKVVKKYNLNVLHYTNPIPILKRHCPIVVTIHDLAEFIQPTKYGALKSYAKRLFVLLCIKKANFIITVSDTTKRAILDLLDYTPESIDVTLEGISQNLSVDNNDGEYIFEKYHIPRNYILYVGVIEKTKQVESIVKAFSRLDDSLQRNYAIVIAGNKGNAYEEVKATIRNCELEKKVFFLGYVQDNDLKYLYKKAKVFVFPSLIEGFGLPVLEAMGHGIPVIASDIPVISEVVGDAAVLVDPYDITALRDAMSKILLDEELRNSLITKSLERIKDFSWENTARKTLEIYRKLAGMNNEPSV</sequence>
<feature type="domain" description="Glycosyl transferase family 1" evidence="2">
    <location>
        <begin position="198"/>
        <end position="350"/>
    </location>
</feature>
<proteinExistence type="predicted"/>
<evidence type="ECO:0000313" key="5">
    <source>
        <dbReference type="Proteomes" id="UP000032309"/>
    </source>
</evidence>
<keyword evidence="1" id="KW-0808">Transferase</keyword>
<evidence type="ECO:0000259" key="3">
    <source>
        <dbReference type="Pfam" id="PF13439"/>
    </source>
</evidence>
<protein>
    <submittedName>
        <fullName evidence="4">Glycosyltransferase</fullName>
    </submittedName>
</protein>
<evidence type="ECO:0000259" key="2">
    <source>
        <dbReference type="Pfam" id="PF00534"/>
    </source>
</evidence>
<keyword evidence="5" id="KW-1185">Reference proteome</keyword>
<dbReference type="CDD" id="cd03809">
    <property type="entry name" value="GT4_MtfB-like"/>
    <property type="match status" value="1"/>
</dbReference>
<dbReference type="Gene3D" id="3.40.50.2000">
    <property type="entry name" value="Glycogen Phosphorylase B"/>
    <property type="match status" value="2"/>
</dbReference>
<dbReference type="Proteomes" id="UP000032309">
    <property type="component" value="Unassembled WGS sequence"/>
</dbReference>
<dbReference type="Pfam" id="PF00534">
    <property type="entry name" value="Glycos_transf_1"/>
    <property type="match status" value="1"/>
</dbReference>
<evidence type="ECO:0000256" key="1">
    <source>
        <dbReference type="ARBA" id="ARBA00022679"/>
    </source>
</evidence>
<dbReference type="InterPro" id="IPR001296">
    <property type="entry name" value="Glyco_trans_1"/>
</dbReference>
<dbReference type="PANTHER" id="PTHR46401:SF2">
    <property type="entry name" value="GLYCOSYLTRANSFERASE WBBK-RELATED"/>
    <property type="match status" value="1"/>
</dbReference>
<feature type="domain" description="Glycosyltransferase subfamily 4-like N-terminal" evidence="3">
    <location>
        <begin position="20"/>
        <end position="176"/>
    </location>
</feature>
<name>A0ABQ0JWP0_9BACT</name>
<reference evidence="5" key="1">
    <citation type="journal article" date="2015" name="Genome Announc.">
        <title>Draft Genome Sequence of an Anaerobic Ammonium-Oxidizing Bacterium, "Candidatus Brocadia sinica".</title>
        <authorList>
            <person name="Oshiki M."/>
            <person name="Shinyako-Hata K."/>
            <person name="Satoh H."/>
            <person name="Okabe S."/>
        </authorList>
    </citation>
    <scope>NUCLEOTIDE SEQUENCE [LARGE SCALE GENOMIC DNA]</scope>
    <source>
        <strain evidence="5">JPN1</strain>
    </source>
</reference>
<comment type="caution">
    <text evidence="4">The sequence shown here is derived from an EMBL/GenBank/DDBJ whole genome shotgun (WGS) entry which is preliminary data.</text>
</comment>
<dbReference type="EMBL" id="BAFN01000001">
    <property type="protein sequence ID" value="GAN33062.1"/>
    <property type="molecule type" value="Genomic_DNA"/>
</dbReference>
<dbReference type="InterPro" id="IPR028098">
    <property type="entry name" value="Glyco_trans_4-like_N"/>
</dbReference>
<gene>
    <name evidence="4" type="ORF">BROSI_A1579</name>
</gene>
<evidence type="ECO:0000313" key="4">
    <source>
        <dbReference type="EMBL" id="GAN33062.1"/>
    </source>
</evidence>